<evidence type="ECO:0000313" key="3">
    <source>
        <dbReference type="Proteomes" id="UP000718451"/>
    </source>
</evidence>
<dbReference type="InterPro" id="IPR013783">
    <property type="entry name" value="Ig-like_fold"/>
</dbReference>
<dbReference type="SUPFAM" id="SSF48726">
    <property type="entry name" value="Immunoglobulin"/>
    <property type="match status" value="2"/>
</dbReference>
<sequence length="749" mass="81880">MSVFSKYGVLLVSFLVWFSSQFVSAQILNKPEAADNPNLPGNSAWTAACASENFNEYFVNFTWTPPPVNPENEFILELSDANGDFSNPTTLTTVDDQNNVFDFDFSFALPETTRGDGYRFRVRSTSPELTSPVSDPYPMYYIGYRDPILISKDRNGEIPSGGQIQVCNGESLALGTHNVDNPENYEYNWYNNGALLSERSSLIEITDPGLYYVEIDYGASCSGSANTLSNTVEVIFVDALNVSISASTSTNICNGETVDLVASVDDPNLFYTWYQDGQAVTARILGLSTYTVDSSTAGFDGQYYVEVQGNNPCIEQSNNVEITDAGTFDVTNDQELNLVLLPGQTRTLSVSSTATNPTYQWYKDGVALTGETNQSLEVTEAGDYYVTMTQGGACSNSQVDSETYVVVTPDSFELLIEYATSYAPCANADVTLNLLQINALFSAQSPIDVTNDLINDFSYQWTLDGNIIVGETSSSLMIVGNTNNGDYELTATLGSFTPISNTLSVELTDNSSFSISSDGTALCFNQTLTVTSDQTLANEVFEWTQNGVPINNTDESITVSEPGIYQLVVESNSCPSISNTIEITPFDDSGVTIDVEEEFLLVEGTSVIVTAEGAETYEWYDESNNLISSEATASISLAGTYLLIASLDNCSVTRTFTAIYRDEFEVPNVITVNGDGINDLWLLPNIYSGNPNVKVTIFDAAGNQIFQQVNYQNNWPESNTQFTKQNMIFYYNIKESGTTVKQGTITVIK</sequence>
<dbReference type="RefSeq" id="WP_168551412.1">
    <property type="nucleotide sequence ID" value="NZ_JAAWWL010000001.1"/>
</dbReference>
<gene>
    <name evidence="2" type="ORF">HCU67_04670</name>
</gene>
<comment type="caution">
    <text evidence="2">The sequence shown here is derived from an EMBL/GenBank/DDBJ whole genome shotgun (WGS) entry which is preliminary data.</text>
</comment>
<evidence type="ECO:0000256" key="1">
    <source>
        <dbReference type="SAM" id="SignalP"/>
    </source>
</evidence>
<feature type="signal peptide" evidence="1">
    <location>
        <begin position="1"/>
        <end position="25"/>
    </location>
</feature>
<dbReference type="Pfam" id="PF13585">
    <property type="entry name" value="CHU_C"/>
    <property type="match status" value="1"/>
</dbReference>
<accession>A0ABX1GR20</accession>
<proteinExistence type="predicted"/>
<dbReference type="EMBL" id="JAAWWL010000001">
    <property type="protein sequence ID" value="NKI31227.1"/>
    <property type="molecule type" value="Genomic_DNA"/>
</dbReference>
<dbReference type="Gene3D" id="2.60.40.10">
    <property type="entry name" value="Immunoglobulins"/>
    <property type="match status" value="2"/>
</dbReference>
<keyword evidence="1" id="KW-0732">Signal</keyword>
<protein>
    <submittedName>
        <fullName evidence="2">Gliding motility-associated C-terminal domain-containing protein</fullName>
    </submittedName>
</protein>
<keyword evidence="3" id="KW-1185">Reference proteome</keyword>
<dbReference type="Proteomes" id="UP000718451">
    <property type="component" value="Unassembled WGS sequence"/>
</dbReference>
<name>A0ABX1GR20_9FLAO</name>
<feature type="chain" id="PRO_5045814333" evidence="1">
    <location>
        <begin position="26"/>
        <end position="749"/>
    </location>
</feature>
<organism evidence="2 3">
    <name type="scientific">Croceivirga thetidis</name>
    <dbReference type="NCBI Taxonomy" id="2721623"/>
    <lineage>
        <taxon>Bacteria</taxon>
        <taxon>Pseudomonadati</taxon>
        <taxon>Bacteroidota</taxon>
        <taxon>Flavobacteriia</taxon>
        <taxon>Flavobacteriales</taxon>
        <taxon>Flavobacteriaceae</taxon>
        <taxon>Croceivirga</taxon>
    </lineage>
</organism>
<dbReference type="InterPro" id="IPR036179">
    <property type="entry name" value="Ig-like_dom_sf"/>
</dbReference>
<evidence type="ECO:0000313" key="2">
    <source>
        <dbReference type="EMBL" id="NKI31227.1"/>
    </source>
</evidence>
<reference evidence="2 3" key="1">
    <citation type="submission" date="2020-04" db="EMBL/GenBank/DDBJ databases">
        <authorList>
            <person name="Yoon J."/>
        </authorList>
    </citation>
    <scope>NUCLEOTIDE SEQUENCE [LARGE SCALE GENOMIC DNA]</scope>
    <source>
        <strain evidence="2 3">DJ-13</strain>
    </source>
</reference>